<dbReference type="AlphaFoldDB" id="A0ABD1USR9"/>
<sequence>MSDYQCFGTMRFFGLQLISEFCMLSCDDDRTWRAINVAPASHVELAWMQHRIISRATLVTGTLDCPSNPVFPHPHGGWFKFRRIDTGSPHQLEATESLIEATI</sequence>
<proteinExistence type="predicted"/>
<organism evidence="1 2">
    <name type="scientific">Forsythia ovata</name>
    <dbReference type="NCBI Taxonomy" id="205694"/>
    <lineage>
        <taxon>Eukaryota</taxon>
        <taxon>Viridiplantae</taxon>
        <taxon>Streptophyta</taxon>
        <taxon>Embryophyta</taxon>
        <taxon>Tracheophyta</taxon>
        <taxon>Spermatophyta</taxon>
        <taxon>Magnoliopsida</taxon>
        <taxon>eudicotyledons</taxon>
        <taxon>Gunneridae</taxon>
        <taxon>Pentapetalae</taxon>
        <taxon>asterids</taxon>
        <taxon>lamiids</taxon>
        <taxon>Lamiales</taxon>
        <taxon>Oleaceae</taxon>
        <taxon>Forsythieae</taxon>
        <taxon>Forsythia</taxon>
    </lineage>
</organism>
<evidence type="ECO:0000313" key="1">
    <source>
        <dbReference type="EMBL" id="KAL2528089.1"/>
    </source>
</evidence>
<evidence type="ECO:0000313" key="2">
    <source>
        <dbReference type="Proteomes" id="UP001604277"/>
    </source>
</evidence>
<protein>
    <recommendedName>
        <fullName evidence="3">F-box protein</fullName>
    </recommendedName>
</protein>
<name>A0ABD1USR9_9LAMI</name>
<comment type="caution">
    <text evidence="1">The sequence shown here is derived from an EMBL/GenBank/DDBJ whole genome shotgun (WGS) entry which is preliminary data.</text>
</comment>
<dbReference type="Proteomes" id="UP001604277">
    <property type="component" value="Unassembled WGS sequence"/>
</dbReference>
<dbReference type="EMBL" id="JBFOLJ010000006">
    <property type="protein sequence ID" value="KAL2528089.1"/>
    <property type="molecule type" value="Genomic_DNA"/>
</dbReference>
<accession>A0ABD1USR9</accession>
<keyword evidence="2" id="KW-1185">Reference proteome</keyword>
<gene>
    <name evidence="1" type="ORF">Fot_20690</name>
</gene>
<reference evidence="2" key="1">
    <citation type="submission" date="2024-07" db="EMBL/GenBank/DDBJ databases">
        <title>Two chromosome-level genome assemblies of Korean endemic species Abeliophyllum distichum and Forsythia ovata (Oleaceae).</title>
        <authorList>
            <person name="Jang H."/>
        </authorList>
    </citation>
    <scope>NUCLEOTIDE SEQUENCE [LARGE SCALE GENOMIC DNA]</scope>
</reference>
<evidence type="ECO:0008006" key="3">
    <source>
        <dbReference type="Google" id="ProtNLM"/>
    </source>
</evidence>